<organism evidence="2 3">
    <name type="scientific">Stephania cephalantha</name>
    <dbReference type="NCBI Taxonomy" id="152367"/>
    <lineage>
        <taxon>Eukaryota</taxon>
        <taxon>Viridiplantae</taxon>
        <taxon>Streptophyta</taxon>
        <taxon>Embryophyta</taxon>
        <taxon>Tracheophyta</taxon>
        <taxon>Spermatophyta</taxon>
        <taxon>Magnoliopsida</taxon>
        <taxon>Ranunculales</taxon>
        <taxon>Menispermaceae</taxon>
        <taxon>Menispermoideae</taxon>
        <taxon>Cissampelideae</taxon>
        <taxon>Stephania</taxon>
    </lineage>
</organism>
<protein>
    <submittedName>
        <fullName evidence="2">Uncharacterized protein</fullName>
    </submittedName>
</protein>
<accession>A0AAP0E961</accession>
<evidence type="ECO:0000256" key="1">
    <source>
        <dbReference type="SAM" id="MobiDB-lite"/>
    </source>
</evidence>
<gene>
    <name evidence="2" type="ORF">Scep_028087</name>
</gene>
<sequence>MDTGVETTESSTLVVAETPAATERYLDVDRHAVVIIAEKGALERLGGGHSMPLPWRMNSLGQPPDTSSKVINLRGELKIKRQSGKSKKVLTPCARSDTTLELKPLQEDDLGQAVNMDSSLREH</sequence>
<proteinExistence type="predicted"/>
<name>A0AAP0E961_9MAGN</name>
<dbReference type="AlphaFoldDB" id="A0AAP0E961"/>
<comment type="caution">
    <text evidence="2">The sequence shown here is derived from an EMBL/GenBank/DDBJ whole genome shotgun (WGS) entry which is preliminary data.</text>
</comment>
<evidence type="ECO:0000313" key="3">
    <source>
        <dbReference type="Proteomes" id="UP001419268"/>
    </source>
</evidence>
<dbReference type="Proteomes" id="UP001419268">
    <property type="component" value="Unassembled WGS sequence"/>
</dbReference>
<reference evidence="2 3" key="1">
    <citation type="submission" date="2024-01" db="EMBL/GenBank/DDBJ databases">
        <title>Genome assemblies of Stephania.</title>
        <authorList>
            <person name="Yang L."/>
        </authorList>
    </citation>
    <scope>NUCLEOTIDE SEQUENCE [LARGE SCALE GENOMIC DNA]</scope>
    <source>
        <strain evidence="2">JXDWG</strain>
        <tissue evidence="2">Leaf</tissue>
    </source>
</reference>
<feature type="region of interest" description="Disordered" evidence="1">
    <location>
        <begin position="101"/>
        <end position="123"/>
    </location>
</feature>
<dbReference type="EMBL" id="JBBNAG010000012">
    <property type="protein sequence ID" value="KAK9089005.1"/>
    <property type="molecule type" value="Genomic_DNA"/>
</dbReference>
<evidence type="ECO:0000313" key="2">
    <source>
        <dbReference type="EMBL" id="KAK9089005.1"/>
    </source>
</evidence>
<keyword evidence="3" id="KW-1185">Reference proteome</keyword>